<dbReference type="GO" id="GO:0005524">
    <property type="term" value="F:ATP binding"/>
    <property type="evidence" value="ECO:0007669"/>
    <property type="project" value="UniProtKB-KW"/>
</dbReference>
<dbReference type="InterPro" id="IPR036390">
    <property type="entry name" value="WH_DNA-bd_sf"/>
</dbReference>
<feature type="non-terminal residue" evidence="4">
    <location>
        <position position="1"/>
    </location>
</feature>
<evidence type="ECO:0000256" key="1">
    <source>
        <dbReference type="ARBA" id="ARBA00022741"/>
    </source>
</evidence>
<dbReference type="SMART" id="SM00843">
    <property type="entry name" value="Ftsk_gamma"/>
    <property type="match status" value="1"/>
</dbReference>
<name>X1MFG1_9ZZZZ</name>
<sequence length="207" mass="22923">QGEEKVPYLVLVIDELADLMMAGFDEVEHALCRLAQLARATGIHLIVATQRPSVDVVTGLIKANFPTRISFAVTSQVDSRTILDMGGAEKLLGRGDMLYMPTEAAKPKRLQGCYVSDAEVERLVYFWSSQQREEAAALKIEEFAIPLTGAGRGGFPEDPLLDAAKQLAQEHKHISTSYLQRRLHIGYPRAARLMEQLEEESIKGEEG</sequence>
<dbReference type="PROSITE" id="PS50901">
    <property type="entry name" value="FTSK"/>
    <property type="match status" value="1"/>
</dbReference>
<dbReference type="AlphaFoldDB" id="X1MFG1"/>
<organism evidence="4">
    <name type="scientific">marine sediment metagenome</name>
    <dbReference type="NCBI Taxonomy" id="412755"/>
    <lineage>
        <taxon>unclassified sequences</taxon>
        <taxon>metagenomes</taxon>
        <taxon>ecological metagenomes</taxon>
    </lineage>
</organism>
<dbReference type="Pfam" id="PF09397">
    <property type="entry name" value="FtsK_gamma"/>
    <property type="match status" value="1"/>
</dbReference>
<keyword evidence="1" id="KW-0547">Nucleotide-binding</keyword>
<dbReference type="InterPro" id="IPR018541">
    <property type="entry name" value="Ftsk_gamma"/>
</dbReference>
<dbReference type="EMBL" id="BARV01007233">
    <property type="protein sequence ID" value="GAI05104.1"/>
    <property type="molecule type" value="Genomic_DNA"/>
</dbReference>
<protein>
    <recommendedName>
        <fullName evidence="3">FtsK domain-containing protein</fullName>
    </recommendedName>
</protein>
<dbReference type="Gene3D" id="3.40.50.300">
    <property type="entry name" value="P-loop containing nucleotide triphosphate hydrolases"/>
    <property type="match status" value="1"/>
</dbReference>
<feature type="domain" description="FtsK" evidence="3">
    <location>
        <begin position="1"/>
        <end position="80"/>
    </location>
</feature>
<comment type="caution">
    <text evidence="4">The sequence shown here is derived from an EMBL/GenBank/DDBJ whole genome shotgun (WGS) entry which is preliminary data.</text>
</comment>
<evidence type="ECO:0000313" key="4">
    <source>
        <dbReference type="EMBL" id="GAI05104.1"/>
    </source>
</evidence>
<dbReference type="Pfam" id="PF01580">
    <property type="entry name" value="FtsK_SpoIIIE"/>
    <property type="match status" value="1"/>
</dbReference>
<dbReference type="GO" id="GO:0003677">
    <property type="term" value="F:DNA binding"/>
    <property type="evidence" value="ECO:0007669"/>
    <property type="project" value="InterPro"/>
</dbReference>
<dbReference type="Gene3D" id="1.10.10.10">
    <property type="entry name" value="Winged helix-like DNA-binding domain superfamily/Winged helix DNA-binding domain"/>
    <property type="match status" value="1"/>
</dbReference>
<evidence type="ECO:0000256" key="2">
    <source>
        <dbReference type="ARBA" id="ARBA00022840"/>
    </source>
</evidence>
<dbReference type="SUPFAM" id="SSF46785">
    <property type="entry name" value="Winged helix' DNA-binding domain"/>
    <property type="match status" value="1"/>
</dbReference>
<gene>
    <name evidence="4" type="ORF">S06H3_14762</name>
</gene>
<evidence type="ECO:0000259" key="3">
    <source>
        <dbReference type="PROSITE" id="PS50901"/>
    </source>
</evidence>
<dbReference type="PANTHER" id="PTHR22683">
    <property type="entry name" value="SPORULATION PROTEIN RELATED"/>
    <property type="match status" value="1"/>
</dbReference>
<keyword evidence="2" id="KW-0067">ATP-binding</keyword>
<dbReference type="InterPro" id="IPR036388">
    <property type="entry name" value="WH-like_DNA-bd_sf"/>
</dbReference>
<proteinExistence type="predicted"/>
<reference evidence="4" key="1">
    <citation type="journal article" date="2014" name="Front. Microbiol.">
        <title>High frequency of phylogenetically diverse reductive dehalogenase-homologous genes in deep subseafloor sedimentary metagenomes.</title>
        <authorList>
            <person name="Kawai M."/>
            <person name="Futagami T."/>
            <person name="Toyoda A."/>
            <person name="Takaki Y."/>
            <person name="Nishi S."/>
            <person name="Hori S."/>
            <person name="Arai W."/>
            <person name="Tsubouchi T."/>
            <person name="Morono Y."/>
            <person name="Uchiyama I."/>
            <person name="Ito T."/>
            <person name="Fujiyama A."/>
            <person name="Inagaki F."/>
            <person name="Takami H."/>
        </authorList>
    </citation>
    <scope>NUCLEOTIDE SEQUENCE</scope>
    <source>
        <strain evidence="4">Expedition CK06-06</strain>
    </source>
</reference>
<dbReference type="InterPro" id="IPR002543">
    <property type="entry name" value="FtsK_dom"/>
</dbReference>
<dbReference type="PANTHER" id="PTHR22683:SF41">
    <property type="entry name" value="DNA TRANSLOCASE FTSK"/>
    <property type="match status" value="1"/>
</dbReference>
<dbReference type="InterPro" id="IPR027417">
    <property type="entry name" value="P-loop_NTPase"/>
</dbReference>
<accession>X1MFG1</accession>
<dbReference type="InterPro" id="IPR050206">
    <property type="entry name" value="FtsK/SpoIIIE/SftA"/>
</dbReference>
<dbReference type="SUPFAM" id="SSF52540">
    <property type="entry name" value="P-loop containing nucleoside triphosphate hydrolases"/>
    <property type="match status" value="1"/>
</dbReference>